<sequence>MIDFILTNWILLAAAYGIIYGVYVIYALFALRFERQAQGRRVTEDDFYEVLGEAFVGPILLPCRVIKHCFVFIKVALLGMVNAGLPKEEERKR</sequence>
<evidence type="ECO:0000256" key="1">
    <source>
        <dbReference type="SAM" id="Phobius"/>
    </source>
</evidence>
<keyword evidence="3" id="KW-1185">Reference proteome</keyword>
<proteinExistence type="predicted"/>
<evidence type="ECO:0000313" key="2">
    <source>
        <dbReference type="EMBL" id="QYW06687.1"/>
    </source>
</evidence>
<name>A0A975YYP4_9CAUD</name>
<protein>
    <submittedName>
        <fullName evidence="2">Uncharacterized protein</fullName>
    </submittedName>
</protein>
<feature type="transmembrane region" description="Helical" evidence="1">
    <location>
        <begin position="6"/>
        <end position="31"/>
    </location>
</feature>
<gene>
    <name evidence="2" type="ORF">uav_156</name>
</gene>
<dbReference type="EMBL" id="MZ605293">
    <property type="protein sequence ID" value="QYW06687.1"/>
    <property type="molecule type" value="Genomic_DNA"/>
</dbReference>
<reference evidence="2" key="1">
    <citation type="submission" date="2021-07" db="EMBL/GenBank/DDBJ databases">
        <title>Complete genome sequence and phylogenomic analysis of the two lytic bacteriophage isolated from terrestrial biotopes of Antarctica.</title>
        <authorList>
            <person name="Holovan V."/>
            <person name="Rabalski L."/>
            <person name="Zlatohurska M."/>
            <person name="Andriichuk O."/>
            <person name="Budzanivska I."/>
            <person name="Shevchenko O."/>
            <person name="Gupalo A."/>
        </authorList>
    </citation>
    <scope>NUCLEOTIDE SEQUENCE</scope>
</reference>
<organism evidence="2 3">
    <name type="scientific">Pseudomonas phage UAVern</name>
    <dbReference type="NCBI Taxonomy" id="2856997"/>
    <lineage>
        <taxon>Viruses</taxon>
        <taxon>Duplodnaviria</taxon>
        <taxon>Heunggongvirae</taxon>
        <taxon>Uroviricota</taxon>
        <taxon>Caudoviricetes</taxon>
        <taxon>Vandenendeviridae</taxon>
        <taxon>Gorskivirinae</taxon>
        <taxon>Uavernvirus</taxon>
        <taxon>Uavernvirus uavern</taxon>
    </lineage>
</organism>
<keyword evidence="1" id="KW-0812">Transmembrane</keyword>
<accession>A0A975YYP4</accession>
<dbReference type="Proteomes" id="UP001058093">
    <property type="component" value="Segment"/>
</dbReference>
<evidence type="ECO:0000313" key="3">
    <source>
        <dbReference type="Proteomes" id="UP001058093"/>
    </source>
</evidence>
<keyword evidence="1" id="KW-1133">Transmembrane helix</keyword>
<keyword evidence="1" id="KW-0472">Membrane</keyword>